<dbReference type="GO" id="GO:0000156">
    <property type="term" value="F:phosphorelay response regulator activity"/>
    <property type="evidence" value="ECO:0007669"/>
    <property type="project" value="InterPro"/>
</dbReference>
<feature type="modified residue" description="4-aspartylphosphate" evidence="1">
    <location>
        <position position="53"/>
    </location>
</feature>
<keyword evidence="5" id="KW-1185">Reference proteome</keyword>
<accession>A0A073KEA0</accession>
<evidence type="ECO:0000313" key="5">
    <source>
        <dbReference type="Proteomes" id="UP000027778"/>
    </source>
</evidence>
<organism evidence="4 5">
    <name type="scientific">Bacillus gaemokensis</name>
    <dbReference type="NCBI Taxonomy" id="574375"/>
    <lineage>
        <taxon>Bacteria</taxon>
        <taxon>Bacillati</taxon>
        <taxon>Bacillota</taxon>
        <taxon>Bacilli</taxon>
        <taxon>Bacillales</taxon>
        <taxon>Bacillaceae</taxon>
        <taxon>Bacillus</taxon>
        <taxon>Bacillus cereus group</taxon>
    </lineage>
</organism>
<evidence type="ECO:0000259" key="3">
    <source>
        <dbReference type="PROSITE" id="PS50930"/>
    </source>
</evidence>
<dbReference type="PROSITE" id="PS50110">
    <property type="entry name" value="RESPONSE_REGULATORY"/>
    <property type="match status" value="1"/>
</dbReference>
<reference evidence="4 5" key="1">
    <citation type="submission" date="2014-06" db="EMBL/GenBank/DDBJ databases">
        <title>Draft genome sequence of Bacillus gaemokensis JCM 15801 (MCCC 1A00707).</title>
        <authorList>
            <person name="Lai Q."/>
            <person name="Liu Y."/>
            <person name="Shao Z."/>
        </authorList>
    </citation>
    <scope>NUCLEOTIDE SEQUENCE [LARGE SCALE GENOMIC DNA]</scope>
    <source>
        <strain evidence="4 5">JCM 15801</strain>
    </source>
</reference>
<dbReference type="InterPro" id="IPR007492">
    <property type="entry name" value="LytTR_DNA-bd_dom"/>
</dbReference>
<dbReference type="Proteomes" id="UP000027778">
    <property type="component" value="Unassembled WGS sequence"/>
</dbReference>
<dbReference type="PROSITE" id="PS50930">
    <property type="entry name" value="HTH_LYTTR"/>
    <property type="match status" value="1"/>
</dbReference>
<dbReference type="Pfam" id="PF00072">
    <property type="entry name" value="Response_reg"/>
    <property type="match status" value="1"/>
</dbReference>
<dbReference type="SMART" id="SM00850">
    <property type="entry name" value="LytTR"/>
    <property type="match status" value="1"/>
</dbReference>
<dbReference type="InterPro" id="IPR011006">
    <property type="entry name" value="CheY-like_superfamily"/>
</dbReference>
<evidence type="ECO:0000313" key="4">
    <source>
        <dbReference type="EMBL" id="KEK25584.1"/>
    </source>
</evidence>
<feature type="domain" description="HTH LytTR-type" evidence="3">
    <location>
        <begin position="130"/>
        <end position="238"/>
    </location>
</feature>
<keyword evidence="1" id="KW-0597">Phosphoprotein</keyword>
<dbReference type="AlphaFoldDB" id="A0A073KEA0"/>
<dbReference type="Gene3D" id="3.40.50.2300">
    <property type="match status" value="1"/>
</dbReference>
<dbReference type="InterPro" id="IPR001789">
    <property type="entry name" value="Sig_transdc_resp-reg_receiver"/>
</dbReference>
<dbReference type="Pfam" id="PF04397">
    <property type="entry name" value="LytTR"/>
    <property type="match status" value="1"/>
</dbReference>
<dbReference type="PANTHER" id="PTHR37299">
    <property type="entry name" value="TRANSCRIPTIONAL REGULATOR-RELATED"/>
    <property type="match status" value="1"/>
</dbReference>
<comment type="caution">
    <text evidence="4">The sequence shown here is derived from an EMBL/GenBank/DDBJ whole genome shotgun (WGS) entry which is preliminary data.</text>
</comment>
<dbReference type="Gene3D" id="2.40.50.1020">
    <property type="entry name" value="LytTr DNA-binding domain"/>
    <property type="match status" value="1"/>
</dbReference>
<sequence length="238" mass="28442">MKILLIMEETESRTRLIETFTENMRNVDCFEVRTGMESLQIAKKHVPDFVFLDTQLADGTGFEFSSLLQQLSCYTKFVFIGENIEGAIEAFRFQAFYYLLRPFREEDLQFLLCRMEQEKENKIKNHLRKLPIESHEGITYVFPEDIIYVSKNKENKTVSIYTTNNQYISTYTLQELENKLTAYDFLRVHKSYLINIMHVHALKPYYNGTYNLYLDRYDEQPIPVSRNYVKRLRNKIEL</sequence>
<dbReference type="RefSeq" id="WP_033673453.1">
    <property type="nucleotide sequence ID" value="NZ_JOTM01000002.1"/>
</dbReference>
<evidence type="ECO:0000259" key="2">
    <source>
        <dbReference type="PROSITE" id="PS50110"/>
    </source>
</evidence>
<dbReference type="EMBL" id="JOTM01000002">
    <property type="protein sequence ID" value="KEK25584.1"/>
    <property type="molecule type" value="Genomic_DNA"/>
</dbReference>
<dbReference type="GO" id="GO:0003677">
    <property type="term" value="F:DNA binding"/>
    <property type="evidence" value="ECO:0007669"/>
    <property type="project" value="InterPro"/>
</dbReference>
<dbReference type="OrthoDB" id="9809318at2"/>
<dbReference type="SUPFAM" id="SSF52172">
    <property type="entry name" value="CheY-like"/>
    <property type="match status" value="1"/>
</dbReference>
<dbReference type="SMART" id="SM00448">
    <property type="entry name" value="REC"/>
    <property type="match status" value="1"/>
</dbReference>
<protein>
    <submittedName>
        <fullName evidence="4">Chemotaxis protein CheY</fullName>
    </submittedName>
</protein>
<dbReference type="InterPro" id="IPR046947">
    <property type="entry name" value="LytR-like"/>
</dbReference>
<dbReference type="eggNOG" id="COG3279">
    <property type="taxonomic scope" value="Bacteria"/>
</dbReference>
<name>A0A073KEA0_9BACI</name>
<evidence type="ECO:0000256" key="1">
    <source>
        <dbReference type="PROSITE-ProRule" id="PRU00169"/>
    </source>
</evidence>
<proteinExistence type="predicted"/>
<feature type="domain" description="Response regulatory" evidence="2">
    <location>
        <begin position="2"/>
        <end position="116"/>
    </location>
</feature>
<dbReference type="STRING" id="574375.AZF08_06075"/>
<dbReference type="PANTHER" id="PTHR37299:SF1">
    <property type="entry name" value="STAGE 0 SPORULATION PROTEIN A HOMOLOG"/>
    <property type="match status" value="1"/>
</dbReference>
<gene>
    <name evidence="4" type="ORF">BAGA_13315</name>
</gene>